<feature type="transmembrane region" description="Helical" evidence="25">
    <location>
        <begin position="621"/>
        <end position="641"/>
    </location>
</feature>
<keyword evidence="14 25" id="KW-0472">Membrane</keyword>
<keyword evidence="13" id="KW-0969">Cilium</keyword>
<dbReference type="AlphaFoldDB" id="M7AVD5"/>
<evidence type="ECO:0000256" key="19">
    <source>
        <dbReference type="ARBA" id="ARBA00037820"/>
    </source>
</evidence>
<dbReference type="EMBL" id="KB608654">
    <property type="protein sequence ID" value="EMP23733.1"/>
    <property type="molecule type" value="Genomic_DNA"/>
</dbReference>
<keyword evidence="12 25" id="KW-1133">Transmembrane helix</keyword>
<comment type="subunit">
    <text evidence="22">Microtubule inner protein component of sperm flagellar doublet microtubules. Interacts with TEKT1, TEKT2, TEKT4 and TEKT5. Interacts with CCDC38.</text>
</comment>
<evidence type="ECO:0000256" key="10">
    <source>
        <dbReference type="ARBA" id="ARBA00022843"/>
    </source>
</evidence>
<keyword evidence="10" id="KW-0832">Ubl conjugation</keyword>
<dbReference type="GO" id="GO:0005634">
    <property type="term" value="C:nucleus"/>
    <property type="evidence" value="ECO:0007669"/>
    <property type="project" value="TreeGrafter"/>
</dbReference>
<evidence type="ECO:0000313" key="26">
    <source>
        <dbReference type="EMBL" id="EMP23733.1"/>
    </source>
</evidence>
<dbReference type="GO" id="GO:0015630">
    <property type="term" value="C:microtubule cytoskeleton"/>
    <property type="evidence" value="ECO:0007669"/>
    <property type="project" value="TreeGrafter"/>
</dbReference>
<comment type="function">
    <text evidence="21">Microtubule inner protein (MIP) part of the dynein-decorated doublet microtubules (DMTs) in cilia and flagellar axoneme. Forms filamentous polymers in the walls of ciliary and flagellar microtubules. Required for normal sperm mobility.</text>
</comment>
<evidence type="ECO:0000256" key="8">
    <source>
        <dbReference type="ARBA" id="ARBA00022490"/>
    </source>
</evidence>
<feature type="coiled-coil region" evidence="23">
    <location>
        <begin position="424"/>
        <end position="458"/>
    </location>
</feature>
<evidence type="ECO:0000256" key="11">
    <source>
        <dbReference type="ARBA" id="ARBA00022846"/>
    </source>
</evidence>
<feature type="transmembrane region" description="Helical" evidence="25">
    <location>
        <begin position="580"/>
        <end position="601"/>
    </location>
</feature>
<comment type="function">
    <text evidence="1">Might be involved in growth regulation, and in myelinization in the peripheral nervous system.</text>
</comment>
<dbReference type="InterPro" id="IPR000435">
    <property type="entry name" value="Tektins"/>
</dbReference>
<evidence type="ECO:0000256" key="20">
    <source>
        <dbReference type="ARBA" id="ARBA00039958"/>
    </source>
</evidence>
<proteinExistence type="inferred from homology"/>
<dbReference type="GO" id="GO:0036126">
    <property type="term" value="C:sperm flagellum"/>
    <property type="evidence" value="ECO:0007669"/>
    <property type="project" value="TreeGrafter"/>
</dbReference>
<dbReference type="eggNOG" id="KOG2685">
    <property type="taxonomic scope" value="Eukaryota"/>
</dbReference>
<dbReference type="FunFam" id="1.20.140.150:FF:000019">
    <property type="entry name" value="Peripheral myelin protein 22"/>
    <property type="match status" value="1"/>
</dbReference>
<keyword evidence="7" id="KW-1003">Cell membrane</keyword>
<dbReference type="InterPro" id="IPR004032">
    <property type="entry name" value="PMP22_EMP_MP20"/>
</dbReference>
<dbReference type="InterPro" id="IPR048256">
    <property type="entry name" value="Tektin-like"/>
</dbReference>
<dbReference type="PANTHER" id="PTHR19960:SF24">
    <property type="entry name" value="TEKTIN-3"/>
    <property type="match status" value="1"/>
</dbReference>
<evidence type="ECO:0000256" key="9">
    <source>
        <dbReference type="ARBA" id="ARBA00022692"/>
    </source>
</evidence>
<keyword evidence="27" id="KW-1185">Reference proteome</keyword>
<evidence type="ECO:0000256" key="6">
    <source>
        <dbReference type="ARBA" id="ARBA00015663"/>
    </source>
</evidence>
<evidence type="ECO:0000256" key="15">
    <source>
        <dbReference type="ARBA" id="ARBA00023180"/>
    </source>
</evidence>
<protein>
    <recommendedName>
        <fullName evidence="6">Peripheral myelin protein 22</fullName>
    </recommendedName>
    <alternativeName>
        <fullName evidence="20">Tektin-3</fullName>
    </alternativeName>
</protein>
<evidence type="ECO:0000256" key="24">
    <source>
        <dbReference type="SAM" id="MobiDB-lite"/>
    </source>
</evidence>
<evidence type="ECO:0000256" key="2">
    <source>
        <dbReference type="ARBA" id="ARBA00004611"/>
    </source>
</evidence>
<dbReference type="PROSITE" id="PS01221">
    <property type="entry name" value="PMP22_1"/>
    <property type="match status" value="1"/>
</dbReference>
<evidence type="ECO:0000256" key="1">
    <source>
        <dbReference type="ARBA" id="ARBA00002422"/>
    </source>
</evidence>
<feature type="transmembrane region" description="Helical" evidence="25">
    <location>
        <begin position="486"/>
        <end position="514"/>
    </location>
</feature>
<comment type="subcellular location">
    <subcellularLocation>
        <location evidence="3">Cell membrane</location>
        <topology evidence="3">Multi-pass membrane protein</topology>
    </subcellularLocation>
    <subcellularLocation>
        <location evidence="2">Cytoplasm</location>
        <location evidence="2">Cytoskeleton</location>
        <location evidence="2">Flagellum axoneme</location>
    </subcellularLocation>
    <subcellularLocation>
        <location evidence="19">Cytoplasmic vesicle</location>
        <location evidence="19">Secretory vesicle</location>
        <location evidence="19">Acrosome outer membrane</location>
        <topology evidence="19">Peripheral membrane protein</topology>
    </subcellularLocation>
</comment>
<comment type="similarity">
    <text evidence="4">Belongs to the PMP-22/EMP/MP20 family.</text>
</comment>
<evidence type="ECO:0000256" key="25">
    <source>
        <dbReference type="SAM" id="Phobius"/>
    </source>
</evidence>
<feature type="transmembrane region" description="Helical" evidence="25">
    <location>
        <begin position="549"/>
        <end position="568"/>
    </location>
</feature>
<evidence type="ECO:0000256" key="12">
    <source>
        <dbReference type="ARBA" id="ARBA00022989"/>
    </source>
</evidence>
<keyword evidence="17" id="KW-0966">Cell projection</keyword>
<evidence type="ECO:0000256" key="3">
    <source>
        <dbReference type="ARBA" id="ARBA00004651"/>
    </source>
</evidence>
<evidence type="ECO:0000256" key="22">
    <source>
        <dbReference type="ARBA" id="ARBA00046692"/>
    </source>
</evidence>
<dbReference type="GO" id="GO:0002081">
    <property type="term" value="C:outer acrosomal membrane"/>
    <property type="evidence" value="ECO:0007669"/>
    <property type="project" value="UniProtKB-SubCell"/>
</dbReference>
<organism evidence="26 27">
    <name type="scientific">Chelonia mydas</name>
    <name type="common">Green sea-turtle</name>
    <name type="synonym">Chelonia agassizi</name>
    <dbReference type="NCBI Taxonomy" id="8469"/>
    <lineage>
        <taxon>Eukaryota</taxon>
        <taxon>Metazoa</taxon>
        <taxon>Chordata</taxon>
        <taxon>Craniata</taxon>
        <taxon>Vertebrata</taxon>
        <taxon>Euteleostomi</taxon>
        <taxon>Archelosauria</taxon>
        <taxon>Testudinata</taxon>
        <taxon>Testudines</taxon>
        <taxon>Cryptodira</taxon>
        <taxon>Durocryptodira</taxon>
        <taxon>Americhelydia</taxon>
        <taxon>Chelonioidea</taxon>
        <taxon>Cheloniidae</taxon>
        <taxon>Chelonia</taxon>
    </lineage>
</organism>
<dbReference type="STRING" id="8469.M7AVD5"/>
<evidence type="ECO:0000256" key="5">
    <source>
        <dbReference type="ARBA" id="ARBA00007209"/>
    </source>
</evidence>
<evidence type="ECO:0000256" key="7">
    <source>
        <dbReference type="ARBA" id="ARBA00022475"/>
    </source>
</evidence>
<evidence type="ECO:0000256" key="13">
    <source>
        <dbReference type="ARBA" id="ARBA00023069"/>
    </source>
</evidence>
<dbReference type="PROSITE" id="PS01222">
    <property type="entry name" value="PMP22_2"/>
    <property type="match status" value="1"/>
</dbReference>
<evidence type="ECO:0000256" key="18">
    <source>
        <dbReference type="ARBA" id="ARBA00023329"/>
    </source>
</evidence>
<dbReference type="GO" id="GO:0005886">
    <property type="term" value="C:plasma membrane"/>
    <property type="evidence" value="ECO:0007669"/>
    <property type="project" value="UniProtKB-SubCell"/>
</dbReference>
<dbReference type="GO" id="GO:0060294">
    <property type="term" value="P:cilium movement involved in cell motility"/>
    <property type="evidence" value="ECO:0007669"/>
    <property type="project" value="InterPro"/>
</dbReference>
<evidence type="ECO:0000256" key="4">
    <source>
        <dbReference type="ARBA" id="ARBA00006864"/>
    </source>
</evidence>
<dbReference type="Gene3D" id="1.20.140.150">
    <property type="match status" value="1"/>
</dbReference>
<sequence>MELVGSTLTATYAHPRPTPTNFLPAISTMASSYKNRFPHYSLTHSLSLPWRPSTYYKVAAITPTLAPFSKSSQGLTQSKMLPFVSNRTALFTRYTPDDWYRSNLTNYKESETSRHSAERLRVDTSRMIQDKDQQTRKTQTDTTKNLGERVNDIAFWKSELNHEIDEMIGETNALTDMKKRLERALAETEGPLQVAQECLLHREKRMGIDLVHDDVEKQLLTEVDVIKSCQERMKRHLDKAIAQLASDRAAQHELEKDLSDKQTAHRIDDKCHHLRNTSDGISYYRGVERVDATISVPESWAKFTDDNILRSQSERAASSKLRDDIENLLVVTANEMWNQFNRGNVAFTNRISETADAKNKIQTHLAKTLQEIFQTEMTIAAIRKAIRDKGPPLKVAHTRLDERTRRPNVELCRDSPQLRLVNEVHEIDDTIQSLQQRLRDAEDTLQMLVHTKSNLEHDLAVKANSLFIDQEKCMGMHLSKTSAKMLLLLLGIIVLHVAVLVLLFVSTIVSQWLIVNGRTADLWQNCSTLGVQSSFQCVTSSTNEWLQSVQAMMILSIIFSVLSLFLFFCQLFTLTKGGRFYITGIFQILAGLCVMSGAAIFTVRHTDWQPDTSDTSFGFAYILAWVAFPLAVISGVIYVILRKRE</sequence>
<feature type="region of interest" description="Disordered" evidence="24">
    <location>
        <begin position="108"/>
        <end position="142"/>
    </location>
</feature>
<keyword evidence="15" id="KW-0325">Glycoprotein</keyword>
<dbReference type="GO" id="GO:0007399">
    <property type="term" value="P:nervous system development"/>
    <property type="evidence" value="ECO:0007669"/>
    <property type="project" value="UniProtKB-ARBA"/>
</dbReference>
<evidence type="ECO:0000313" key="27">
    <source>
        <dbReference type="Proteomes" id="UP000031443"/>
    </source>
</evidence>
<feature type="compositionally biased region" description="Basic and acidic residues" evidence="24">
    <location>
        <begin position="108"/>
        <end position="139"/>
    </location>
</feature>
<keyword evidence="9 25" id="KW-0812">Transmembrane</keyword>
<gene>
    <name evidence="26" type="ORF">UY3_19175</name>
</gene>
<dbReference type="Proteomes" id="UP000031443">
    <property type="component" value="Unassembled WGS sequence"/>
</dbReference>
<keyword evidence="23" id="KW-0175">Coiled coil</keyword>
<evidence type="ECO:0000256" key="23">
    <source>
        <dbReference type="SAM" id="Coils"/>
    </source>
</evidence>
<dbReference type="PRINTS" id="PR00511">
    <property type="entry name" value="TEKTIN"/>
</dbReference>
<dbReference type="GO" id="GO:0060271">
    <property type="term" value="P:cilium assembly"/>
    <property type="evidence" value="ECO:0007669"/>
    <property type="project" value="TreeGrafter"/>
</dbReference>
<keyword evidence="11" id="KW-0282">Flagellum</keyword>
<keyword evidence="8" id="KW-0963">Cytoplasm</keyword>
<comment type="similarity">
    <text evidence="5">Belongs to the tektin family.</text>
</comment>
<dbReference type="Pfam" id="PF00822">
    <property type="entry name" value="PMP22_Claudin"/>
    <property type="match status" value="1"/>
</dbReference>
<dbReference type="InterPro" id="IPR004031">
    <property type="entry name" value="PMP22/EMP/MP20/Claudin"/>
</dbReference>
<evidence type="ECO:0000256" key="14">
    <source>
        <dbReference type="ARBA" id="ARBA00023136"/>
    </source>
</evidence>
<keyword evidence="16" id="KW-0206">Cytoskeleton</keyword>
<dbReference type="PANTHER" id="PTHR19960">
    <property type="entry name" value="TEKTIN"/>
    <property type="match status" value="1"/>
</dbReference>
<evidence type="ECO:0000256" key="21">
    <source>
        <dbReference type="ARBA" id="ARBA00045324"/>
    </source>
</evidence>
<dbReference type="Pfam" id="PF03148">
    <property type="entry name" value="Tektin"/>
    <property type="match status" value="1"/>
</dbReference>
<name>M7AVD5_CHEMY</name>
<keyword evidence="18" id="KW-0968">Cytoplasmic vesicle</keyword>
<accession>M7AVD5</accession>
<reference evidence="27" key="1">
    <citation type="journal article" date="2013" name="Nat. Genet.">
        <title>The draft genomes of soft-shell turtle and green sea turtle yield insights into the development and evolution of the turtle-specific body plan.</title>
        <authorList>
            <person name="Wang Z."/>
            <person name="Pascual-Anaya J."/>
            <person name="Zadissa A."/>
            <person name="Li W."/>
            <person name="Niimura Y."/>
            <person name="Huang Z."/>
            <person name="Li C."/>
            <person name="White S."/>
            <person name="Xiong Z."/>
            <person name="Fang D."/>
            <person name="Wang B."/>
            <person name="Ming Y."/>
            <person name="Chen Y."/>
            <person name="Zheng Y."/>
            <person name="Kuraku S."/>
            <person name="Pignatelli M."/>
            <person name="Herrero J."/>
            <person name="Beal K."/>
            <person name="Nozawa M."/>
            <person name="Li Q."/>
            <person name="Wang J."/>
            <person name="Zhang H."/>
            <person name="Yu L."/>
            <person name="Shigenobu S."/>
            <person name="Wang J."/>
            <person name="Liu J."/>
            <person name="Flicek P."/>
            <person name="Searle S."/>
            <person name="Wang J."/>
            <person name="Kuratani S."/>
            <person name="Yin Y."/>
            <person name="Aken B."/>
            <person name="Zhang G."/>
            <person name="Irie N."/>
        </authorList>
    </citation>
    <scope>NUCLEOTIDE SEQUENCE [LARGE SCALE GENOMIC DNA]</scope>
</reference>
<evidence type="ECO:0000256" key="17">
    <source>
        <dbReference type="ARBA" id="ARBA00023273"/>
    </source>
</evidence>
<evidence type="ECO:0000256" key="16">
    <source>
        <dbReference type="ARBA" id="ARBA00023212"/>
    </source>
</evidence>